<keyword evidence="1" id="KW-1133">Transmembrane helix</keyword>
<keyword evidence="1" id="KW-0472">Membrane</keyword>
<feature type="transmembrane region" description="Helical" evidence="1">
    <location>
        <begin position="170"/>
        <end position="188"/>
    </location>
</feature>
<comment type="caution">
    <text evidence="2">The sequence shown here is derived from an EMBL/GenBank/DDBJ whole genome shotgun (WGS) entry which is preliminary data.</text>
</comment>
<feature type="transmembrane region" description="Helical" evidence="1">
    <location>
        <begin position="61"/>
        <end position="81"/>
    </location>
</feature>
<dbReference type="EMBL" id="JAVHNS010000013">
    <property type="protein sequence ID" value="KAK6337670.1"/>
    <property type="molecule type" value="Genomic_DNA"/>
</dbReference>
<reference evidence="2 3" key="1">
    <citation type="submission" date="2019-10" db="EMBL/GenBank/DDBJ databases">
        <authorList>
            <person name="Palmer J.M."/>
        </authorList>
    </citation>
    <scope>NUCLEOTIDE SEQUENCE [LARGE SCALE GENOMIC DNA]</scope>
    <source>
        <strain evidence="2 3">TWF730</strain>
    </source>
</reference>
<proteinExistence type="predicted"/>
<accession>A0AAV9U7V4</accession>
<evidence type="ECO:0000256" key="1">
    <source>
        <dbReference type="SAM" id="Phobius"/>
    </source>
</evidence>
<sequence length="345" mass="39468">MLPTKKVYSGVDVGEREPLLPIYRSEESFEPLELEIHGEIQNYYYGSPYDRDASRWNWKKYFLPLVYTVTLSTATLLHRHILTESRMPYFLMAVYNTTATAVSLSCIGYNSYRETSVQREMTVSDDETFIERKDRATNHWKPFAFIFLYMASEEGFWFSLNSMDMVRRGLVYLTYPMFVAIFTWEWVFSGRRDRVLKGVNREEVNRLKITAAAGLLGICWSYMTSVEWWVCVVAVAGAGFKNVVTRDIFMTSQHHASELVMLASSALSFRALMSCYGSPEYSLVWPQLREVSWLLAGKVLGVGVCYGISQLVLVEILRIWEPVRGSWTAMGPAVVAVLSGLALDI</sequence>
<protein>
    <submittedName>
        <fullName evidence="2">Uncharacterized protein</fullName>
    </submittedName>
</protein>
<gene>
    <name evidence="2" type="ORF">TWF730_003062</name>
</gene>
<organism evidence="2 3">
    <name type="scientific">Orbilia blumenaviensis</name>
    <dbReference type="NCBI Taxonomy" id="1796055"/>
    <lineage>
        <taxon>Eukaryota</taxon>
        <taxon>Fungi</taxon>
        <taxon>Dikarya</taxon>
        <taxon>Ascomycota</taxon>
        <taxon>Pezizomycotina</taxon>
        <taxon>Orbiliomycetes</taxon>
        <taxon>Orbiliales</taxon>
        <taxon>Orbiliaceae</taxon>
        <taxon>Orbilia</taxon>
    </lineage>
</organism>
<evidence type="ECO:0000313" key="3">
    <source>
        <dbReference type="Proteomes" id="UP001373714"/>
    </source>
</evidence>
<name>A0AAV9U7V4_9PEZI</name>
<keyword evidence="1" id="KW-0812">Transmembrane</keyword>
<dbReference type="Proteomes" id="UP001373714">
    <property type="component" value="Unassembled WGS sequence"/>
</dbReference>
<feature type="transmembrane region" description="Helical" evidence="1">
    <location>
        <begin position="87"/>
        <end position="109"/>
    </location>
</feature>
<keyword evidence="3" id="KW-1185">Reference proteome</keyword>
<feature type="transmembrane region" description="Helical" evidence="1">
    <location>
        <begin position="209"/>
        <end position="239"/>
    </location>
</feature>
<evidence type="ECO:0000313" key="2">
    <source>
        <dbReference type="EMBL" id="KAK6337670.1"/>
    </source>
</evidence>
<dbReference type="AlphaFoldDB" id="A0AAV9U7V4"/>